<organism evidence="2 3">
    <name type="scientific">Clostridium saccharoperbutylacetonicum N1-4(HMT)</name>
    <dbReference type="NCBI Taxonomy" id="931276"/>
    <lineage>
        <taxon>Bacteria</taxon>
        <taxon>Bacillati</taxon>
        <taxon>Bacillota</taxon>
        <taxon>Clostridia</taxon>
        <taxon>Eubacteriales</taxon>
        <taxon>Clostridiaceae</taxon>
        <taxon>Clostridium</taxon>
    </lineage>
</organism>
<feature type="transmembrane region" description="Helical" evidence="1">
    <location>
        <begin position="427"/>
        <end position="445"/>
    </location>
</feature>
<feature type="transmembrane region" description="Helical" evidence="1">
    <location>
        <begin position="338"/>
        <end position="360"/>
    </location>
</feature>
<keyword evidence="1" id="KW-0472">Membrane</keyword>
<dbReference type="Pfam" id="PF19528">
    <property type="entry name" value="DUF6056"/>
    <property type="match status" value="1"/>
</dbReference>
<feature type="transmembrane region" description="Helical" evidence="1">
    <location>
        <begin position="107"/>
        <end position="128"/>
    </location>
</feature>
<dbReference type="HOGENOM" id="CLU_047391_1_0_9"/>
<dbReference type="AlphaFoldDB" id="M1N703"/>
<keyword evidence="3" id="KW-1185">Reference proteome</keyword>
<evidence type="ECO:0000313" key="3">
    <source>
        <dbReference type="Proteomes" id="UP000011728"/>
    </source>
</evidence>
<dbReference type="InterPro" id="IPR045691">
    <property type="entry name" value="DUF6056"/>
</dbReference>
<accession>M1N703</accession>
<feature type="transmembrane region" description="Helical" evidence="1">
    <location>
        <begin position="134"/>
        <end position="152"/>
    </location>
</feature>
<dbReference type="Proteomes" id="UP000011728">
    <property type="component" value="Chromosome"/>
</dbReference>
<reference evidence="2 3" key="1">
    <citation type="submission" date="2013-02" db="EMBL/GenBank/DDBJ databases">
        <title>Genome sequence of Clostridium saccharoperbutylacetonicum N1-4(HMT).</title>
        <authorList>
            <person name="Poehlein A."/>
            <person name="Daniel R."/>
        </authorList>
    </citation>
    <scope>NUCLEOTIDE SEQUENCE [LARGE SCALE GENOMIC DNA]</scope>
    <source>
        <strain evidence="3">N1-4(HMT)</strain>
    </source>
</reference>
<protein>
    <submittedName>
        <fullName evidence="2">Uncharacterized protein</fullName>
    </submittedName>
</protein>
<feature type="transmembrane region" description="Helical" evidence="1">
    <location>
        <begin position="164"/>
        <end position="195"/>
    </location>
</feature>
<dbReference type="eggNOG" id="ENOG5030WIW">
    <property type="taxonomic scope" value="Bacteria"/>
</dbReference>
<dbReference type="RefSeq" id="WP_015395474.1">
    <property type="nucleotide sequence ID" value="NC_020291.1"/>
</dbReference>
<feature type="transmembrane region" description="Helical" evidence="1">
    <location>
        <begin position="397"/>
        <end position="415"/>
    </location>
</feature>
<feature type="transmembrane region" description="Helical" evidence="1">
    <location>
        <begin position="12"/>
        <end position="30"/>
    </location>
</feature>
<feature type="transmembrane region" description="Helical" evidence="1">
    <location>
        <begin position="291"/>
        <end position="318"/>
    </location>
</feature>
<sequence length="446" mass="51660">MNKKIRKWIRSDNIPYIILMIAFIFIHIKMTSNYGDDVYSREHYADVWGSMFTLYKTWSSPSLATVVQLYLVKWPDFIFKICNLLVIILSAYSIIKITEDRSSKYQKWMVIFFIMLYPFMQMGTAGWIITSTIYYFPLSFGLYSLIYLKYIYDGKEINKLQYISFWFALVMGLGNLQMCCIILGAYTVLNIFFFIKKKIFKYSILQNVTSLIFFIYHATAPGNINRSGAETITWFPDFNMLSITNKIKICFTATLGNLISDYNVFFLCFTILIIFGVYCKYKEILYRCISLIPFLASVLFGFGKNIFSSVIPNLIALMNNGQNNFLQIDVSNFECKKNYLSIILGVIIVGSILISIYLIFENTLKMLLIELIFLLGFASRMIMSFSPTVYASGIRTFIFLYFSILVCAVFIFNDISENISEDKQKNILMYGGIIAAINYLQLLIIV</sequence>
<dbReference type="PATRIC" id="fig|931276.5.peg.5477"/>
<feature type="transmembrane region" description="Helical" evidence="1">
    <location>
        <begin position="262"/>
        <end position="279"/>
    </location>
</feature>
<dbReference type="EMBL" id="CP004121">
    <property type="protein sequence ID" value="AGF59167.1"/>
    <property type="molecule type" value="Genomic_DNA"/>
</dbReference>
<feature type="transmembrane region" description="Helical" evidence="1">
    <location>
        <begin position="77"/>
        <end position="95"/>
    </location>
</feature>
<keyword evidence="1" id="KW-1133">Transmembrane helix</keyword>
<proteinExistence type="predicted"/>
<gene>
    <name evidence="2" type="ORF">Cspa_c54220</name>
</gene>
<keyword evidence="1" id="KW-0812">Transmembrane</keyword>
<evidence type="ECO:0000256" key="1">
    <source>
        <dbReference type="SAM" id="Phobius"/>
    </source>
</evidence>
<name>M1N703_9CLOT</name>
<dbReference type="KEGG" id="csr:Cspa_c54220"/>
<evidence type="ECO:0000313" key="2">
    <source>
        <dbReference type="EMBL" id="AGF59167.1"/>
    </source>
</evidence>